<dbReference type="Proteomes" id="UP001295444">
    <property type="component" value="Chromosome 02"/>
</dbReference>
<feature type="coiled-coil region" evidence="1">
    <location>
        <begin position="14"/>
        <end position="41"/>
    </location>
</feature>
<evidence type="ECO:0000256" key="1">
    <source>
        <dbReference type="SAM" id="Coils"/>
    </source>
</evidence>
<gene>
    <name evidence="3" type="ORF">PECUL_23A029094</name>
</gene>
<feature type="compositionally biased region" description="Basic and acidic residues" evidence="2">
    <location>
        <begin position="201"/>
        <end position="218"/>
    </location>
</feature>
<organism evidence="3 4">
    <name type="scientific">Pelobates cultripes</name>
    <name type="common">Western spadefoot toad</name>
    <dbReference type="NCBI Taxonomy" id="61616"/>
    <lineage>
        <taxon>Eukaryota</taxon>
        <taxon>Metazoa</taxon>
        <taxon>Chordata</taxon>
        <taxon>Craniata</taxon>
        <taxon>Vertebrata</taxon>
        <taxon>Euteleostomi</taxon>
        <taxon>Amphibia</taxon>
        <taxon>Batrachia</taxon>
        <taxon>Anura</taxon>
        <taxon>Pelobatoidea</taxon>
        <taxon>Pelobatidae</taxon>
        <taxon>Pelobates</taxon>
    </lineage>
</organism>
<accession>A0AAD1RGW6</accession>
<feature type="compositionally biased region" description="Basic and acidic residues" evidence="2">
    <location>
        <begin position="244"/>
        <end position="253"/>
    </location>
</feature>
<evidence type="ECO:0000313" key="4">
    <source>
        <dbReference type="Proteomes" id="UP001295444"/>
    </source>
</evidence>
<reference evidence="3" key="1">
    <citation type="submission" date="2022-03" db="EMBL/GenBank/DDBJ databases">
        <authorList>
            <person name="Alioto T."/>
            <person name="Alioto T."/>
            <person name="Gomez Garrido J."/>
        </authorList>
    </citation>
    <scope>NUCLEOTIDE SEQUENCE</scope>
</reference>
<feature type="compositionally biased region" description="Basic and acidic residues" evidence="2">
    <location>
        <begin position="263"/>
        <end position="285"/>
    </location>
</feature>
<name>A0AAD1RGW6_PELCU</name>
<feature type="compositionally biased region" description="Basic and acidic residues" evidence="2">
    <location>
        <begin position="169"/>
        <end position="192"/>
    </location>
</feature>
<feature type="region of interest" description="Disordered" evidence="2">
    <location>
        <begin position="244"/>
        <end position="285"/>
    </location>
</feature>
<feature type="region of interest" description="Disordered" evidence="2">
    <location>
        <begin position="169"/>
        <end position="222"/>
    </location>
</feature>
<protein>
    <submittedName>
        <fullName evidence="3">Uncharacterized protein</fullName>
    </submittedName>
</protein>
<dbReference type="AlphaFoldDB" id="A0AAD1RGW6"/>
<dbReference type="EMBL" id="OW240913">
    <property type="protein sequence ID" value="CAH2254303.1"/>
    <property type="molecule type" value="Genomic_DNA"/>
</dbReference>
<evidence type="ECO:0000313" key="3">
    <source>
        <dbReference type="EMBL" id="CAH2254303.1"/>
    </source>
</evidence>
<keyword evidence="1" id="KW-0175">Coiled coil</keyword>
<proteinExistence type="predicted"/>
<keyword evidence="4" id="KW-1185">Reference proteome</keyword>
<sequence>MLEGFSFTTMQLIIKRRRENLKELDVEINKCQDEILNALNQEEFDCITQEIKDNLDKVERGVVEIKKNKYLRDKRDYKNKQVRSFSKHQGQFRDENYREMDKYKNLRQNFPLYTQYEPRYRQNPIPQRTYKDVLEKKQTERKVENKYEKKEWRNNYEYKPYFRSRRVSFRDKRRDGNERRSNRLQGERERISDQSPYYERTTQRRDRERHQPQTREPLRVYNQYQALENREGEQDFWRSRIIERHKEEQRRDFPPNLKRRRYSFQEEREEENQSKKDKRERKEKD</sequence>
<evidence type="ECO:0000256" key="2">
    <source>
        <dbReference type="SAM" id="MobiDB-lite"/>
    </source>
</evidence>